<feature type="transmembrane region" description="Helical" evidence="1">
    <location>
        <begin position="368"/>
        <end position="390"/>
    </location>
</feature>
<protein>
    <recommendedName>
        <fullName evidence="4">4-amino-4-deoxy-L-arabinose transferase-like glycosyltransferase</fullName>
    </recommendedName>
</protein>
<dbReference type="EMBL" id="SNZR01000013">
    <property type="protein sequence ID" value="TDR89887.1"/>
    <property type="molecule type" value="Genomic_DNA"/>
</dbReference>
<keyword evidence="1" id="KW-0472">Membrane</keyword>
<feature type="transmembrane region" description="Helical" evidence="1">
    <location>
        <begin position="493"/>
        <end position="515"/>
    </location>
</feature>
<feature type="transmembrane region" description="Helical" evidence="1">
    <location>
        <begin position="154"/>
        <end position="171"/>
    </location>
</feature>
<feature type="transmembrane region" description="Helical" evidence="1">
    <location>
        <begin position="325"/>
        <end position="343"/>
    </location>
</feature>
<organism evidence="2 3">
    <name type="scientific">Enterovirga rhinocerotis</name>
    <dbReference type="NCBI Taxonomy" id="1339210"/>
    <lineage>
        <taxon>Bacteria</taxon>
        <taxon>Pseudomonadati</taxon>
        <taxon>Pseudomonadota</taxon>
        <taxon>Alphaproteobacteria</taxon>
        <taxon>Hyphomicrobiales</taxon>
        <taxon>Methylobacteriaceae</taxon>
        <taxon>Enterovirga</taxon>
    </lineage>
</organism>
<name>A0A4R7C088_9HYPH</name>
<comment type="caution">
    <text evidence="2">The sequence shown here is derived from an EMBL/GenBank/DDBJ whole genome shotgun (WGS) entry which is preliminary data.</text>
</comment>
<dbReference type="RefSeq" id="WP_133770852.1">
    <property type="nucleotide sequence ID" value="NZ_SNZR01000013.1"/>
</dbReference>
<keyword evidence="1" id="KW-0812">Transmembrane</keyword>
<keyword evidence="1" id="KW-1133">Transmembrane helix</keyword>
<reference evidence="2 3" key="1">
    <citation type="submission" date="2019-03" db="EMBL/GenBank/DDBJ databases">
        <title>Genomic Encyclopedia of Type Strains, Phase IV (KMG-IV): sequencing the most valuable type-strain genomes for metagenomic binning, comparative biology and taxonomic classification.</title>
        <authorList>
            <person name="Goeker M."/>
        </authorList>
    </citation>
    <scope>NUCLEOTIDE SEQUENCE [LARGE SCALE GENOMIC DNA]</scope>
    <source>
        <strain evidence="2 3">DSM 25903</strain>
    </source>
</reference>
<dbReference type="Proteomes" id="UP000295122">
    <property type="component" value="Unassembled WGS sequence"/>
</dbReference>
<feature type="transmembrane region" description="Helical" evidence="1">
    <location>
        <begin position="293"/>
        <end position="313"/>
    </location>
</feature>
<feature type="transmembrane region" description="Helical" evidence="1">
    <location>
        <begin position="123"/>
        <end position="142"/>
    </location>
</feature>
<feature type="transmembrane region" description="Helical" evidence="1">
    <location>
        <begin position="223"/>
        <end position="246"/>
    </location>
</feature>
<dbReference type="OrthoDB" id="1550926at2"/>
<proteinExistence type="predicted"/>
<feature type="transmembrane region" description="Helical" evidence="1">
    <location>
        <begin position="397"/>
        <end position="416"/>
    </location>
</feature>
<feature type="transmembrane region" description="Helical" evidence="1">
    <location>
        <begin position="422"/>
        <end position="439"/>
    </location>
</feature>
<gene>
    <name evidence="2" type="ORF">EV668_2723</name>
</gene>
<feature type="transmembrane region" description="Helical" evidence="1">
    <location>
        <begin position="97"/>
        <end position="117"/>
    </location>
</feature>
<evidence type="ECO:0000256" key="1">
    <source>
        <dbReference type="SAM" id="Phobius"/>
    </source>
</evidence>
<feature type="transmembrane region" description="Helical" evidence="1">
    <location>
        <begin position="446"/>
        <end position="465"/>
    </location>
</feature>
<dbReference type="AlphaFoldDB" id="A0A4R7C088"/>
<sequence>MAKAGFSDASSPTRPDTTFWPMIAVVLAVAALGLMWERVPQGGGLGWDGTIYARMVADLGGMVASGELSAYHAQRILPALAVKGMLAVVGAAPTDSAILWAFSLYNLALMLASLFLWRAVADVYALGTGSRWIGFCALFLSFQAAKLTYYYPPLTDMTALTFGLLTLFLYATRRPALLMLVSILGASSWPTLSVCGALLILFPRPEPGAPPAPETPLRLRPLVTAYLAVAAIPIALYLVMIAAPAASCAVAAPPLVATVETLTRLGIQSLKGGEVLGEPCAAVRRLLTSIPSVLAVILGLAAMLVPLATRAGIAWHVRRIRPLHVIYAVLTILVPILVVKLIANPSAPTPSSIRYLALIIMMPPEGKVFMPLVGTFVYWGPLVLVAIPLWQEFCRAVRGLGLGAVLTIAFTLPFGLVGEGRFLTAAWPFMVLAMALVLNQRPLGRAFWIAFLVATVALAQFWLPLNIGPWTGGSLEHLLEFPKQMYFMHFGPWMNWATFSLQFVFMALVAAWLYATLPRRRQPETVAP</sequence>
<evidence type="ECO:0000313" key="2">
    <source>
        <dbReference type="EMBL" id="TDR89887.1"/>
    </source>
</evidence>
<feature type="transmembrane region" description="Helical" evidence="1">
    <location>
        <begin position="18"/>
        <end position="36"/>
    </location>
</feature>
<accession>A0A4R7C088</accession>
<keyword evidence="3" id="KW-1185">Reference proteome</keyword>
<feature type="transmembrane region" description="Helical" evidence="1">
    <location>
        <begin position="177"/>
        <end position="202"/>
    </location>
</feature>
<evidence type="ECO:0008006" key="4">
    <source>
        <dbReference type="Google" id="ProtNLM"/>
    </source>
</evidence>
<evidence type="ECO:0000313" key="3">
    <source>
        <dbReference type="Proteomes" id="UP000295122"/>
    </source>
</evidence>